<gene>
    <name evidence="7" type="ORF">FY550_10975</name>
</gene>
<evidence type="ECO:0000313" key="8">
    <source>
        <dbReference type="Proteomes" id="UP000322553"/>
    </source>
</evidence>
<dbReference type="GO" id="GO:0042276">
    <property type="term" value="P:error-prone translesion synthesis"/>
    <property type="evidence" value="ECO:0007669"/>
    <property type="project" value="TreeGrafter"/>
</dbReference>
<keyword evidence="2" id="KW-0227">DNA damage</keyword>
<keyword evidence="5" id="KW-0742">SOS response</keyword>
<dbReference type="EMBL" id="CP043420">
    <property type="protein sequence ID" value="QEL11599.1"/>
    <property type="molecule type" value="Genomic_DNA"/>
</dbReference>
<dbReference type="Gene3D" id="3.30.70.270">
    <property type="match status" value="1"/>
</dbReference>
<sequence>MYALIDCNNFYVACERLFDPALYGKPVGVLSNNDGCIVARSEELKALGVAMGTPAHLLPPELAHHGLVLRSSNYTLYGDLSERVQRVLAAEVPEVDPYSIDEYFLDLKGVTKPLEPLAQRLAGLVERRVGIPVSVGIAPTRTLAKLANHCVKQRNRHHSDIQVFRKADDPGLIQWLQNMPPGAVWGIGGRLNARLMALGIDTAFKLRNASPGWLRHRFNVVLARTASELKGDDCLAPDGLLAARHSIRCSRSFGRVLTNPAQLGEALRFHCERAGVKLRREGQLASLIGISLTPGPFDRTPRGRNGHRHGLCHWLTLPFPTADTVRLNLYAQQLLKHLYQPGQRYQKITVMLEGLSPQQGHQPSLFEGSESGQRLQLMKTWDDINQRYGATALTLGPRTSKADWQMRSARRSGRFTTHMAELPQVTLR</sequence>
<dbReference type="GO" id="GO:0003887">
    <property type="term" value="F:DNA-directed DNA polymerase activity"/>
    <property type="evidence" value="ECO:0007669"/>
    <property type="project" value="TreeGrafter"/>
</dbReference>
<comment type="similarity">
    <text evidence="1">Belongs to the DNA polymerase type-Y family.</text>
</comment>
<dbReference type="InterPro" id="IPR017961">
    <property type="entry name" value="DNA_pol_Y-fam_little_finger"/>
</dbReference>
<dbReference type="InterPro" id="IPR043502">
    <property type="entry name" value="DNA/RNA_pol_sf"/>
</dbReference>
<organism evidence="7 8">
    <name type="scientific">Kushneria phosphatilytica</name>
    <dbReference type="NCBI Taxonomy" id="657387"/>
    <lineage>
        <taxon>Bacteria</taxon>
        <taxon>Pseudomonadati</taxon>
        <taxon>Pseudomonadota</taxon>
        <taxon>Gammaproteobacteria</taxon>
        <taxon>Oceanospirillales</taxon>
        <taxon>Halomonadaceae</taxon>
        <taxon>Kushneria</taxon>
    </lineage>
</organism>
<dbReference type="GO" id="GO:0003684">
    <property type="term" value="F:damaged DNA binding"/>
    <property type="evidence" value="ECO:0007669"/>
    <property type="project" value="InterPro"/>
</dbReference>
<dbReference type="GO" id="GO:0006281">
    <property type="term" value="P:DNA repair"/>
    <property type="evidence" value="ECO:0007669"/>
    <property type="project" value="UniProtKB-KW"/>
</dbReference>
<keyword evidence="8" id="KW-1185">Reference proteome</keyword>
<dbReference type="Pfam" id="PF13438">
    <property type="entry name" value="DUF4113"/>
    <property type="match status" value="1"/>
</dbReference>
<dbReference type="RefSeq" id="WP_149054529.1">
    <property type="nucleotide sequence ID" value="NZ_CP043420.1"/>
</dbReference>
<reference evidence="7 8" key="1">
    <citation type="submission" date="2019-08" db="EMBL/GenBank/DDBJ databases">
        <title>Complete genome sequence of Kushneria sp. YCWA18, a halophilic phosphate-solubilizing bacterium isolated from Daqiao saltern in China.</title>
        <authorList>
            <person name="Du G.-X."/>
            <person name="Qu L.-Y."/>
        </authorList>
    </citation>
    <scope>NUCLEOTIDE SEQUENCE [LARGE SCALE GENOMIC DNA]</scope>
    <source>
        <strain evidence="7 8">YCWA18</strain>
    </source>
</reference>
<dbReference type="Pfam" id="PF00817">
    <property type="entry name" value="IMS"/>
    <property type="match status" value="1"/>
</dbReference>
<dbReference type="Pfam" id="PF11799">
    <property type="entry name" value="IMS_C"/>
    <property type="match status" value="1"/>
</dbReference>
<dbReference type="InterPro" id="IPR050116">
    <property type="entry name" value="DNA_polymerase-Y"/>
</dbReference>
<evidence type="ECO:0000256" key="2">
    <source>
        <dbReference type="ARBA" id="ARBA00022763"/>
    </source>
</evidence>
<keyword evidence="3" id="KW-0741">SOS mutagenesis</keyword>
<dbReference type="SUPFAM" id="SSF100879">
    <property type="entry name" value="Lesion bypass DNA polymerase (Y-family), little finger domain"/>
    <property type="match status" value="1"/>
</dbReference>
<dbReference type="PANTHER" id="PTHR11076">
    <property type="entry name" value="DNA REPAIR POLYMERASE UMUC / TRANSFERASE FAMILY MEMBER"/>
    <property type="match status" value="1"/>
</dbReference>
<feature type="domain" description="UmuC" evidence="6">
    <location>
        <begin position="2"/>
        <end position="188"/>
    </location>
</feature>
<dbReference type="PROSITE" id="PS50173">
    <property type="entry name" value="UMUC"/>
    <property type="match status" value="1"/>
</dbReference>
<dbReference type="CDD" id="cd01700">
    <property type="entry name" value="PolY_Pol_V_umuC"/>
    <property type="match status" value="1"/>
</dbReference>
<dbReference type="GO" id="GO:0005829">
    <property type="term" value="C:cytosol"/>
    <property type="evidence" value="ECO:0007669"/>
    <property type="project" value="TreeGrafter"/>
</dbReference>
<dbReference type="InterPro" id="IPR001126">
    <property type="entry name" value="UmuC"/>
</dbReference>
<dbReference type="InterPro" id="IPR025188">
    <property type="entry name" value="DUF4113"/>
</dbReference>
<dbReference type="PANTHER" id="PTHR11076:SF34">
    <property type="entry name" value="PROTEIN UMUC"/>
    <property type="match status" value="1"/>
</dbReference>
<protein>
    <submittedName>
        <fullName evidence="7">Y-family DNA polymerase</fullName>
    </submittedName>
</protein>
<dbReference type="InterPro" id="IPR036775">
    <property type="entry name" value="DNA_pol_Y-fam_lit_finger_sf"/>
</dbReference>
<evidence type="ECO:0000256" key="1">
    <source>
        <dbReference type="ARBA" id="ARBA00010945"/>
    </source>
</evidence>
<evidence type="ECO:0000256" key="5">
    <source>
        <dbReference type="ARBA" id="ARBA00023236"/>
    </source>
</evidence>
<name>A0A5C1A3E3_9GAMM</name>
<dbReference type="KEGG" id="kuy:FY550_10975"/>
<accession>A0A5C1A3E3</accession>
<evidence type="ECO:0000256" key="4">
    <source>
        <dbReference type="ARBA" id="ARBA00023204"/>
    </source>
</evidence>
<evidence type="ECO:0000256" key="3">
    <source>
        <dbReference type="ARBA" id="ARBA00023199"/>
    </source>
</evidence>
<dbReference type="Proteomes" id="UP000322553">
    <property type="component" value="Chromosome"/>
</dbReference>
<dbReference type="Gene3D" id="3.40.1170.60">
    <property type="match status" value="1"/>
</dbReference>
<dbReference type="AlphaFoldDB" id="A0A5C1A3E3"/>
<evidence type="ECO:0000313" key="7">
    <source>
        <dbReference type="EMBL" id="QEL11599.1"/>
    </source>
</evidence>
<dbReference type="GO" id="GO:0009432">
    <property type="term" value="P:SOS response"/>
    <property type="evidence" value="ECO:0007669"/>
    <property type="project" value="UniProtKB-KW"/>
</dbReference>
<dbReference type="Gene3D" id="1.10.150.20">
    <property type="entry name" value="5' to 3' exonuclease, C-terminal subdomain"/>
    <property type="match status" value="1"/>
</dbReference>
<dbReference type="SUPFAM" id="SSF56672">
    <property type="entry name" value="DNA/RNA polymerases"/>
    <property type="match status" value="1"/>
</dbReference>
<evidence type="ECO:0000259" key="6">
    <source>
        <dbReference type="PROSITE" id="PS50173"/>
    </source>
</evidence>
<keyword evidence="4" id="KW-0234">DNA repair</keyword>
<proteinExistence type="inferred from homology"/>
<dbReference type="InterPro" id="IPR043128">
    <property type="entry name" value="Rev_trsase/Diguanyl_cyclase"/>
</dbReference>